<organism evidence="2">
    <name type="scientific">Escherichia coli</name>
    <dbReference type="NCBI Taxonomy" id="562"/>
    <lineage>
        <taxon>Bacteria</taxon>
        <taxon>Pseudomonadati</taxon>
        <taxon>Pseudomonadota</taxon>
        <taxon>Gammaproteobacteria</taxon>
        <taxon>Enterobacterales</taxon>
        <taxon>Enterobacteriaceae</taxon>
        <taxon>Escherichia</taxon>
    </lineage>
</organism>
<evidence type="ECO:0000313" key="2">
    <source>
        <dbReference type="EMBL" id="AWF74958.1"/>
    </source>
</evidence>
<proteinExistence type="predicted"/>
<reference evidence="2" key="1">
    <citation type="submission" date="2018-01" db="EMBL/GenBank/DDBJ databases">
        <title>Prevalence of blaNDM and mcr-1 in Escherichia coli from food in China.</title>
        <authorList>
            <person name="Liu X."/>
            <person name="Li R."/>
            <person name="Chen S."/>
        </authorList>
    </citation>
    <scope>NUCLEOTIDE SEQUENCE</scope>
    <source>
        <strain evidence="2">1108</strain>
        <plasmid evidence="2">p1108-emrB</plasmid>
    </source>
</reference>
<accession>A0A2S1J9D2</accession>
<dbReference type="RefSeq" id="WP_000907512.1">
    <property type="nucleotide sequence ID" value="NZ_BNIU01000004.1"/>
</dbReference>
<gene>
    <name evidence="2" type="ORF">LHLDPJGA_00056</name>
</gene>
<dbReference type="EMBL" id="MG825377">
    <property type="protein sequence ID" value="AWF74958.1"/>
    <property type="molecule type" value="Genomic_DNA"/>
</dbReference>
<sequence length="115" mass="12824">MAGKKFFSDDDIEAARLALSELPDLTAKRKTLHDFLSAIRDDIIVLVRTKGYTLADIRSTLKEAGYEVGEKTLRDIIREAEAKKPRRRSGTSPAKIKAVSAHTDQKDNVKVSPEQ</sequence>
<feature type="region of interest" description="Disordered" evidence="1">
    <location>
        <begin position="79"/>
        <end position="115"/>
    </location>
</feature>
<keyword evidence="2" id="KW-0614">Plasmid</keyword>
<dbReference type="AlphaFoldDB" id="A0A2S1J9D2"/>
<protein>
    <submittedName>
        <fullName evidence="2">Uncharacterized protein</fullName>
    </submittedName>
</protein>
<name>A0A2S1J9D2_ECOLX</name>
<geneLocation type="plasmid" evidence="2">
    <name>p1108-emrB</name>
</geneLocation>
<evidence type="ECO:0000256" key="1">
    <source>
        <dbReference type="SAM" id="MobiDB-lite"/>
    </source>
</evidence>